<feature type="transmembrane region" description="Helical" evidence="2">
    <location>
        <begin position="253"/>
        <end position="271"/>
    </location>
</feature>
<dbReference type="EMBL" id="NHRT01000002">
    <property type="protein sequence ID" value="OWP23737.1"/>
    <property type="molecule type" value="Genomic_DNA"/>
</dbReference>
<comment type="caution">
    <text evidence="3">The sequence shown here is derived from an EMBL/GenBank/DDBJ whole genome shotgun (WGS) entry which is preliminary data.</text>
</comment>
<protein>
    <submittedName>
        <fullName evidence="3">Uncharacterized protein</fullName>
    </submittedName>
</protein>
<name>A0A246ECS1_FUSNP</name>
<dbReference type="RefSeq" id="WP_088389662.1">
    <property type="nucleotide sequence ID" value="NZ_NHRT01000002.1"/>
</dbReference>
<feature type="coiled-coil region" evidence="1">
    <location>
        <begin position="156"/>
        <end position="233"/>
    </location>
</feature>
<dbReference type="AlphaFoldDB" id="A0A246ECS1"/>
<keyword evidence="1" id="KW-0175">Coiled coil</keyword>
<feature type="transmembrane region" description="Helical" evidence="2">
    <location>
        <begin position="283"/>
        <end position="305"/>
    </location>
</feature>
<feature type="coiled-coil region" evidence="1">
    <location>
        <begin position="49"/>
        <end position="110"/>
    </location>
</feature>
<proteinExistence type="predicted"/>
<gene>
    <name evidence="3" type="ORF">CA839_12140</name>
</gene>
<accession>A0A246ECS1</accession>
<evidence type="ECO:0000313" key="4">
    <source>
        <dbReference type="Proteomes" id="UP000197470"/>
    </source>
</evidence>
<evidence type="ECO:0000256" key="1">
    <source>
        <dbReference type="SAM" id="Coils"/>
    </source>
</evidence>
<evidence type="ECO:0000313" key="3">
    <source>
        <dbReference type="EMBL" id="OWP23737.1"/>
    </source>
</evidence>
<reference evidence="3 4" key="1">
    <citation type="submission" date="2017-05" db="EMBL/GenBank/DDBJ databases">
        <title>Genome sequencing of Fusobacterium nucleatum subsp. polymorphum KCOM 1001 (=ChDC F119).</title>
        <authorList>
            <person name="Kook J.-K."/>
            <person name="Park S.-N."/>
            <person name="Lim Y.K."/>
            <person name="Roh H."/>
        </authorList>
    </citation>
    <scope>NUCLEOTIDE SEQUENCE [LARGE SCALE GENOMIC DNA]</scope>
    <source>
        <strain evidence="3 4">KCOM 1001</strain>
    </source>
</reference>
<sequence length="333" mass="38743">MSNLDFKGMIEANYNVLSNLEANIQAFFKTFENVDTKIVEKETAFINAKQEFKKVIEDYRNTLDQVKEDFNLALVKEQKEFIEIANSNTEKILKAKEEELKLKLELEENKIILKAKDLLEAMENFNSNISIKIADIIKNLPTELEKQKDLYINKTLEAIKETSKTLELNIAEYKKLLIKEVNSCKDTLKESTEVIKEVAENIKKENISLNKNRSNLEADYKKVNSSLEKVSKDTNNLIKGINNIKYTFIINKIYILLFSLLNSIFILRIIVPQQWKFNFYGKKTLWTLIIVASLLIIIAICDFMYRTILPILSNLLERICNLLFSSEEETEEN</sequence>
<organism evidence="3 4">
    <name type="scientific">Fusobacterium nucleatum subsp. polymorphum</name>
    <name type="common">Fusobacterium polymorphum</name>
    <dbReference type="NCBI Taxonomy" id="76857"/>
    <lineage>
        <taxon>Bacteria</taxon>
        <taxon>Fusobacteriati</taxon>
        <taxon>Fusobacteriota</taxon>
        <taxon>Fusobacteriia</taxon>
        <taxon>Fusobacteriales</taxon>
        <taxon>Fusobacteriaceae</taxon>
        <taxon>Fusobacterium</taxon>
    </lineage>
</organism>
<keyword evidence="2" id="KW-0472">Membrane</keyword>
<keyword evidence="2" id="KW-0812">Transmembrane</keyword>
<dbReference type="Proteomes" id="UP000197470">
    <property type="component" value="Unassembled WGS sequence"/>
</dbReference>
<keyword evidence="2" id="KW-1133">Transmembrane helix</keyword>
<evidence type="ECO:0000256" key="2">
    <source>
        <dbReference type="SAM" id="Phobius"/>
    </source>
</evidence>